<dbReference type="EMBL" id="LLZG01000047">
    <property type="protein sequence ID" value="KUL42841.1"/>
    <property type="molecule type" value="Genomic_DNA"/>
</dbReference>
<dbReference type="OrthoDB" id="4252826at2"/>
<gene>
    <name evidence="2" type="ORF">ADL12_09170</name>
</gene>
<comment type="caution">
    <text evidence="2">The sequence shown here is derived from an EMBL/GenBank/DDBJ whole genome shotgun (WGS) entry which is preliminary data.</text>
</comment>
<accession>A0A0X3VDG2</accession>
<dbReference type="AlphaFoldDB" id="A0A0X3VDG2"/>
<name>A0A0X3VDG2_9ACTN</name>
<organism evidence="2 3">
    <name type="scientific">Streptomyces regalis</name>
    <dbReference type="NCBI Taxonomy" id="68262"/>
    <lineage>
        <taxon>Bacteria</taxon>
        <taxon>Bacillati</taxon>
        <taxon>Actinomycetota</taxon>
        <taxon>Actinomycetes</taxon>
        <taxon>Kitasatosporales</taxon>
        <taxon>Streptomycetaceae</taxon>
        <taxon>Streptomyces</taxon>
    </lineage>
</organism>
<evidence type="ECO:0000313" key="2">
    <source>
        <dbReference type="EMBL" id="KUL42841.1"/>
    </source>
</evidence>
<keyword evidence="3" id="KW-1185">Reference proteome</keyword>
<dbReference type="Proteomes" id="UP000053923">
    <property type="component" value="Unassembled WGS sequence"/>
</dbReference>
<evidence type="ECO:0000313" key="3">
    <source>
        <dbReference type="Proteomes" id="UP000053923"/>
    </source>
</evidence>
<feature type="transmembrane region" description="Helical" evidence="1">
    <location>
        <begin position="156"/>
        <end position="179"/>
    </location>
</feature>
<protein>
    <submittedName>
        <fullName evidence="2">Uncharacterized protein</fullName>
    </submittedName>
</protein>
<reference evidence="3" key="1">
    <citation type="submission" date="2015-10" db="EMBL/GenBank/DDBJ databases">
        <authorList>
            <person name="Ju K.-S."/>
            <person name="Doroghazi J.R."/>
            <person name="Metcalf W.W."/>
        </authorList>
    </citation>
    <scope>NUCLEOTIDE SEQUENCE [LARGE SCALE GENOMIC DNA]</scope>
    <source>
        <strain evidence="3">NRRL 3151</strain>
    </source>
</reference>
<proteinExistence type="predicted"/>
<sequence length="185" mass="19409">MPDVGTVRRRARAGAGLAVGLLVLPFAAGGLAEAAAALGLLTCPLAFLLFGELCEERPPARHSTNRMTARTLTGVRSVDLNHITSVRLLTTFSYGSTYRTVVVRDGHGVRLGVTSAAGRRALCRALERQTGDTTLRRPRVSRAARACLGTGRPGHLAVHTVLVFLAQVGAICAYLVALLEVGGIG</sequence>
<keyword evidence="1" id="KW-0472">Membrane</keyword>
<evidence type="ECO:0000256" key="1">
    <source>
        <dbReference type="SAM" id="Phobius"/>
    </source>
</evidence>
<keyword evidence="1" id="KW-1133">Transmembrane helix</keyword>
<keyword evidence="1" id="KW-0812">Transmembrane</keyword>